<reference evidence="2" key="1">
    <citation type="submission" date="2015-06" db="EMBL/GenBank/DDBJ databases">
        <title>Expansion of signal transduction pathways in fungi by whole-genome duplication.</title>
        <authorList>
            <consortium name="DOE Joint Genome Institute"/>
            <person name="Corrochano L.M."/>
            <person name="Kuo A."/>
            <person name="Marcet-Houben M."/>
            <person name="Polaino S."/>
            <person name="Salamov A."/>
            <person name="Villalobos J.M."/>
            <person name="Alvarez M.I."/>
            <person name="Avalos J."/>
            <person name="Benito E.P."/>
            <person name="Benoit I."/>
            <person name="Burger G."/>
            <person name="Camino L.P."/>
            <person name="Canovas D."/>
            <person name="Cerda-Olmedo E."/>
            <person name="Cheng J.-F."/>
            <person name="Dominguez A."/>
            <person name="Elias M."/>
            <person name="Eslava A.P."/>
            <person name="Glaser F."/>
            <person name="Grimwood J."/>
            <person name="Gutierrez G."/>
            <person name="Heitman J."/>
            <person name="Henrissat B."/>
            <person name="Iturriaga E.A."/>
            <person name="Lang B.F."/>
            <person name="Lavin J.L."/>
            <person name="Lee S."/>
            <person name="Li W."/>
            <person name="Lindquist E."/>
            <person name="Lopez-Garcia S."/>
            <person name="Luque E.M."/>
            <person name="Marcos A.T."/>
            <person name="Martin J."/>
            <person name="McCluskey K."/>
            <person name="Medina H.R."/>
            <person name="Miralles-Duran A."/>
            <person name="Miyazaki A."/>
            <person name="Munoz-Torres E."/>
            <person name="Oguiza J.A."/>
            <person name="Ohm R."/>
            <person name="Olmedo M."/>
            <person name="Orejas M."/>
            <person name="Ortiz-Castellanos L."/>
            <person name="Pisabarro A.G."/>
            <person name="Rodriguez-Romero J."/>
            <person name="Ruiz-Herrera J."/>
            <person name="Ruiz-Vazquez R."/>
            <person name="Sanz C."/>
            <person name="Schackwitz W."/>
            <person name="Schmutz J."/>
            <person name="Shahriari M."/>
            <person name="Shelest E."/>
            <person name="Silva-Franco F."/>
            <person name="Soanes D."/>
            <person name="Syed K."/>
            <person name="Tagua V.G."/>
            <person name="Talbot N.J."/>
            <person name="Thon M."/>
            <person name="De vries R.P."/>
            <person name="Wiebenga A."/>
            <person name="Yadav J.S."/>
            <person name="Braun E.L."/>
            <person name="Baker S."/>
            <person name="Garre V."/>
            <person name="Horwitz B."/>
            <person name="Torres-Martinez S."/>
            <person name="Idnurm A."/>
            <person name="Herrera-Estrella A."/>
            <person name="Gabaldon T."/>
            <person name="Grigoriev I.V."/>
        </authorList>
    </citation>
    <scope>NUCLEOTIDE SEQUENCE [LARGE SCALE GENOMIC DNA]</scope>
    <source>
        <strain evidence="2">NRRL 1555(-)</strain>
    </source>
</reference>
<sequence length="164" mass="19040">MMLIIYLKCALGSHYKNTWNIEHSKHKRSLSSKKTGCLYLLKISYKKTAKEYLFWKATNDIEGYYSHSLDDDSMKSILKGCLSKITVYDAREIMKLVEIKTKTREIQKAINEENNVSYKLYVNDINNIKAAFVCATAFTCQDVDTELIKTTEAKGYLVHYSIFY</sequence>
<name>A0A162WIR5_PHYB8</name>
<gene>
    <name evidence="1" type="ORF">PHYBLDRAFT_63598</name>
</gene>
<dbReference type="Proteomes" id="UP000077315">
    <property type="component" value="Unassembled WGS sequence"/>
</dbReference>
<proteinExistence type="predicted"/>
<dbReference type="GeneID" id="29002052"/>
<dbReference type="InParanoid" id="A0A162WIR5"/>
<evidence type="ECO:0000313" key="2">
    <source>
        <dbReference type="Proteomes" id="UP000077315"/>
    </source>
</evidence>
<dbReference type="AlphaFoldDB" id="A0A162WIR5"/>
<keyword evidence="2" id="KW-1185">Reference proteome</keyword>
<dbReference type="STRING" id="763407.A0A162WIR5"/>
<dbReference type="OrthoDB" id="167809at2759"/>
<dbReference type="VEuPathDB" id="FungiDB:PHYBLDRAFT_63598"/>
<dbReference type="RefSeq" id="XP_018285445.1">
    <property type="nucleotide sequence ID" value="XM_018441146.1"/>
</dbReference>
<accession>A0A162WIR5</accession>
<organism evidence="1 2">
    <name type="scientific">Phycomyces blakesleeanus (strain ATCC 8743b / DSM 1359 / FGSC 10004 / NBRC 33097 / NRRL 1555)</name>
    <dbReference type="NCBI Taxonomy" id="763407"/>
    <lineage>
        <taxon>Eukaryota</taxon>
        <taxon>Fungi</taxon>
        <taxon>Fungi incertae sedis</taxon>
        <taxon>Mucoromycota</taxon>
        <taxon>Mucoromycotina</taxon>
        <taxon>Mucoromycetes</taxon>
        <taxon>Mucorales</taxon>
        <taxon>Phycomycetaceae</taxon>
        <taxon>Phycomyces</taxon>
    </lineage>
</organism>
<protein>
    <submittedName>
        <fullName evidence="1">Uncharacterized protein</fullName>
    </submittedName>
</protein>
<dbReference type="EMBL" id="KV441024">
    <property type="protein sequence ID" value="OAD67405.1"/>
    <property type="molecule type" value="Genomic_DNA"/>
</dbReference>
<evidence type="ECO:0000313" key="1">
    <source>
        <dbReference type="EMBL" id="OAD67405.1"/>
    </source>
</evidence>